<evidence type="ECO:0000259" key="9">
    <source>
        <dbReference type="Pfam" id="PF24932"/>
    </source>
</evidence>
<comment type="subcellular location">
    <subcellularLocation>
        <location evidence="1">Vacuole</location>
    </subcellularLocation>
</comment>
<protein>
    <submittedName>
        <fullName evidence="10">TA4 protein</fullName>
    </submittedName>
</protein>
<evidence type="ECO:0000256" key="3">
    <source>
        <dbReference type="ARBA" id="ARBA00022554"/>
    </source>
</evidence>
<evidence type="ECO:0000256" key="6">
    <source>
        <dbReference type="ARBA" id="ARBA00022833"/>
    </source>
</evidence>
<feature type="domain" description="Nbr1-like C-terminal UBA" evidence="9">
    <location>
        <begin position="57"/>
        <end position="95"/>
    </location>
</feature>
<dbReference type="GO" id="GO:0005773">
    <property type="term" value="C:vacuole"/>
    <property type="evidence" value="ECO:0007669"/>
    <property type="project" value="UniProtKB-SubCell"/>
</dbReference>
<dbReference type="Gramene" id="PGSC0003DMT400019556">
    <property type="protein sequence ID" value="PGSC0003DMT400019556"/>
    <property type="gene ID" value="PGSC0003DMG400007563"/>
</dbReference>
<reference evidence="11" key="1">
    <citation type="journal article" date="2011" name="Nature">
        <title>Genome sequence and analysis of the tuber crop potato.</title>
        <authorList>
            <consortium name="The Potato Genome Sequencing Consortium"/>
        </authorList>
    </citation>
    <scope>NUCLEOTIDE SEQUENCE [LARGE SCALE GENOMIC DNA]</scope>
    <source>
        <strain evidence="11">cv. DM1-3 516 R44</strain>
    </source>
</reference>
<dbReference type="Proteomes" id="UP000011115">
    <property type="component" value="Unassembled WGS sequence"/>
</dbReference>
<evidence type="ECO:0000313" key="10">
    <source>
        <dbReference type="EnsemblPlants" id="PGSC0003DMT400019556"/>
    </source>
</evidence>
<evidence type="ECO:0000313" key="11">
    <source>
        <dbReference type="Proteomes" id="UP000011115"/>
    </source>
</evidence>
<keyword evidence="6" id="KW-0862">Zinc</keyword>
<dbReference type="CDD" id="cd14319">
    <property type="entry name" value="UBA_NBR1"/>
    <property type="match status" value="1"/>
</dbReference>
<dbReference type="Pfam" id="PF24932">
    <property type="entry name" value="UBA_NBR1_C"/>
    <property type="match status" value="2"/>
</dbReference>
<evidence type="ECO:0000256" key="8">
    <source>
        <dbReference type="ARBA" id="ARBA00023006"/>
    </source>
</evidence>
<sequence>MSAIWIFPAVYIPTSTKGPVKLDEASEDSVDLNKEILRKNEYHLEQSVDDLYGVAEWDPILEELKEMGFCDKEMNKKLLKKNSGSIKRIVMDLIAGEQ</sequence>
<dbReference type="InterPro" id="IPR009060">
    <property type="entry name" value="UBA-like_sf"/>
</dbReference>
<keyword evidence="5" id="KW-0863">Zinc-finger</keyword>
<reference evidence="10" key="2">
    <citation type="submission" date="2015-06" db="UniProtKB">
        <authorList>
            <consortium name="EnsemblPlants"/>
        </authorList>
    </citation>
    <scope>IDENTIFICATION</scope>
    <source>
        <strain evidence="10">DM1-3 516 R44</strain>
    </source>
</reference>
<dbReference type="PaxDb" id="4113-PGSC0003DMT400019556"/>
<dbReference type="eggNOG" id="KOG4351">
    <property type="taxonomic scope" value="Eukaryota"/>
</dbReference>
<keyword evidence="2" id="KW-0813">Transport</keyword>
<dbReference type="STRING" id="4113.M1AC90"/>
<dbReference type="FunFam" id="1.10.8.10:FF:000085">
    <property type="entry name" value="protein NBR1 homolog"/>
    <property type="match status" value="1"/>
</dbReference>
<dbReference type="EnsemblPlants" id="PGSC0003DMT400019556">
    <property type="protein sequence ID" value="PGSC0003DMT400019556"/>
    <property type="gene ID" value="PGSC0003DMG400007563"/>
</dbReference>
<organism evidence="10 11">
    <name type="scientific">Solanum tuberosum</name>
    <name type="common">Potato</name>
    <dbReference type="NCBI Taxonomy" id="4113"/>
    <lineage>
        <taxon>Eukaryota</taxon>
        <taxon>Viridiplantae</taxon>
        <taxon>Streptophyta</taxon>
        <taxon>Embryophyta</taxon>
        <taxon>Tracheophyta</taxon>
        <taxon>Spermatophyta</taxon>
        <taxon>Magnoliopsida</taxon>
        <taxon>eudicotyledons</taxon>
        <taxon>Gunneridae</taxon>
        <taxon>Pentapetalae</taxon>
        <taxon>asterids</taxon>
        <taxon>lamiids</taxon>
        <taxon>Solanales</taxon>
        <taxon>Solanaceae</taxon>
        <taxon>Solanoideae</taxon>
        <taxon>Solaneae</taxon>
        <taxon>Solanum</taxon>
    </lineage>
</organism>
<keyword evidence="7" id="KW-0653">Protein transport</keyword>
<proteinExistence type="predicted"/>
<dbReference type="Gene3D" id="1.10.8.10">
    <property type="entry name" value="DNA helicase RuvA subunit, C-terminal domain"/>
    <property type="match status" value="2"/>
</dbReference>
<dbReference type="GO" id="GO:0008270">
    <property type="term" value="F:zinc ion binding"/>
    <property type="evidence" value="ECO:0007669"/>
    <property type="project" value="UniProtKB-KW"/>
</dbReference>
<dbReference type="InParanoid" id="M1AC90"/>
<dbReference type="PANTHER" id="PTHR20930">
    <property type="entry name" value="OVARIAN CARCINOMA ANTIGEN CA125-RELATED"/>
    <property type="match status" value="1"/>
</dbReference>
<dbReference type="OMA" id="MSAIWIF"/>
<dbReference type="SUPFAM" id="SSF46934">
    <property type="entry name" value="UBA-like"/>
    <property type="match status" value="1"/>
</dbReference>
<evidence type="ECO:0000256" key="5">
    <source>
        <dbReference type="ARBA" id="ARBA00022771"/>
    </source>
</evidence>
<evidence type="ECO:0000256" key="4">
    <source>
        <dbReference type="ARBA" id="ARBA00022723"/>
    </source>
</evidence>
<feature type="domain" description="Nbr1-like C-terminal UBA" evidence="9">
    <location>
        <begin position="29"/>
        <end position="54"/>
    </location>
</feature>
<dbReference type="AlphaFoldDB" id="M1AC90"/>
<keyword evidence="8" id="KW-0072">Autophagy</keyword>
<dbReference type="GO" id="GO:0015031">
    <property type="term" value="P:protein transport"/>
    <property type="evidence" value="ECO:0007669"/>
    <property type="project" value="UniProtKB-KW"/>
</dbReference>
<name>M1AC90_SOLTU</name>
<dbReference type="InterPro" id="IPR056893">
    <property type="entry name" value="UBA_Nbr1_C"/>
</dbReference>
<evidence type="ECO:0000256" key="2">
    <source>
        <dbReference type="ARBA" id="ARBA00022448"/>
    </source>
</evidence>
<dbReference type="PANTHER" id="PTHR20930:SF6">
    <property type="entry name" value="PROTEIN JOKA2"/>
    <property type="match status" value="1"/>
</dbReference>
<keyword evidence="4" id="KW-0479">Metal-binding</keyword>
<dbReference type="GO" id="GO:0006914">
    <property type="term" value="P:autophagy"/>
    <property type="evidence" value="ECO:0007669"/>
    <property type="project" value="UniProtKB-KW"/>
</dbReference>
<evidence type="ECO:0000256" key="7">
    <source>
        <dbReference type="ARBA" id="ARBA00022927"/>
    </source>
</evidence>
<keyword evidence="3" id="KW-0926">Vacuole</keyword>
<keyword evidence="11" id="KW-1185">Reference proteome</keyword>
<evidence type="ECO:0000256" key="1">
    <source>
        <dbReference type="ARBA" id="ARBA00004116"/>
    </source>
</evidence>
<dbReference type="HOGENOM" id="CLU_2337674_0_0_1"/>
<accession>M1AC90</accession>